<proteinExistence type="predicted"/>
<reference evidence="2 3" key="1">
    <citation type="submission" date="2024-01" db="EMBL/GenBank/DDBJ databases">
        <title>A draft genome for a cacao thread blight-causing isolate of Paramarasmius palmivorus.</title>
        <authorList>
            <person name="Baruah I.K."/>
            <person name="Bukari Y."/>
            <person name="Amoako-Attah I."/>
            <person name="Meinhardt L.W."/>
            <person name="Bailey B.A."/>
            <person name="Cohen S.P."/>
        </authorList>
    </citation>
    <scope>NUCLEOTIDE SEQUENCE [LARGE SCALE GENOMIC DNA]</scope>
    <source>
        <strain evidence="2 3">GH-12</strain>
    </source>
</reference>
<dbReference type="AlphaFoldDB" id="A0AAW0C0A8"/>
<feature type="region of interest" description="Disordered" evidence="1">
    <location>
        <begin position="85"/>
        <end position="165"/>
    </location>
</feature>
<sequence>MGGTMLDAAARVYIDACSLWTSTGFVIRRRHSLSTIQTRPVLVRVVYAIQYVAIDFFLPERNEEALANEPRDSLDEELNKECRLRKAVRDASTSVDTASGSSNEATDLKEDFLAPIHRPHKRGRSSSIEGLGGPPKKRAVKVSEDEGVSEDGSESGSDLDESSDE</sequence>
<feature type="compositionally biased region" description="Acidic residues" evidence="1">
    <location>
        <begin position="145"/>
        <end position="165"/>
    </location>
</feature>
<evidence type="ECO:0000313" key="3">
    <source>
        <dbReference type="Proteomes" id="UP001383192"/>
    </source>
</evidence>
<accession>A0AAW0C0A8</accession>
<evidence type="ECO:0000256" key="1">
    <source>
        <dbReference type="SAM" id="MobiDB-lite"/>
    </source>
</evidence>
<organism evidence="2 3">
    <name type="scientific">Paramarasmius palmivorus</name>
    <dbReference type="NCBI Taxonomy" id="297713"/>
    <lineage>
        <taxon>Eukaryota</taxon>
        <taxon>Fungi</taxon>
        <taxon>Dikarya</taxon>
        <taxon>Basidiomycota</taxon>
        <taxon>Agaricomycotina</taxon>
        <taxon>Agaricomycetes</taxon>
        <taxon>Agaricomycetidae</taxon>
        <taxon>Agaricales</taxon>
        <taxon>Marasmiineae</taxon>
        <taxon>Marasmiaceae</taxon>
        <taxon>Paramarasmius</taxon>
    </lineage>
</organism>
<evidence type="ECO:0000313" key="2">
    <source>
        <dbReference type="EMBL" id="KAK7032460.1"/>
    </source>
</evidence>
<comment type="caution">
    <text evidence="2">The sequence shown here is derived from an EMBL/GenBank/DDBJ whole genome shotgun (WGS) entry which is preliminary data.</text>
</comment>
<feature type="compositionally biased region" description="Polar residues" evidence="1">
    <location>
        <begin position="91"/>
        <end position="105"/>
    </location>
</feature>
<name>A0AAW0C0A8_9AGAR</name>
<protein>
    <submittedName>
        <fullName evidence="2">Uncharacterized protein</fullName>
    </submittedName>
</protein>
<dbReference type="Proteomes" id="UP001383192">
    <property type="component" value="Unassembled WGS sequence"/>
</dbReference>
<gene>
    <name evidence="2" type="ORF">VNI00_013018</name>
</gene>
<dbReference type="EMBL" id="JAYKXP010000064">
    <property type="protein sequence ID" value="KAK7032460.1"/>
    <property type="molecule type" value="Genomic_DNA"/>
</dbReference>
<keyword evidence="3" id="KW-1185">Reference proteome</keyword>